<dbReference type="Proteomes" id="UP000886885">
    <property type="component" value="Chromosome 9A"/>
</dbReference>
<name>A0A8X8CQD9_POPTO</name>
<proteinExistence type="predicted"/>
<organism evidence="3 4">
    <name type="scientific">Populus tomentosa</name>
    <name type="common">Chinese white poplar</name>
    <dbReference type="NCBI Taxonomy" id="118781"/>
    <lineage>
        <taxon>Eukaryota</taxon>
        <taxon>Viridiplantae</taxon>
        <taxon>Streptophyta</taxon>
        <taxon>Embryophyta</taxon>
        <taxon>Tracheophyta</taxon>
        <taxon>Spermatophyta</taxon>
        <taxon>Magnoliopsida</taxon>
        <taxon>eudicotyledons</taxon>
        <taxon>Gunneridae</taxon>
        <taxon>Pentapetalae</taxon>
        <taxon>rosids</taxon>
        <taxon>fabids</taxon>
        <taxon>Malpighiales</taxon>
        <taxon>Salicaceae</taxon>
        <taxon>Saliceae</taxon>
        <taxon>Populus</taxon>
    </lineage>
</organism>
<keyword evidence="1" id="KW-0539">Nucleus</keyword>
<dbReference type="AlphaFoldDB" id="A0A8X8CQD9"/>
<evidence type="ECO:0000313" key="4">
    <source>
        <dbReference type="Proteomes" id="UP000886885"/>
    </source>
</evidence>
<keyword evidence="4" id="KW-1185">Reference proteome</keyword>
<dbReference type="PANTHER" id="PTHR45950">
    <property type="entry name" value="HOMEOBOX-LEUCINE ZIPPER PROTEIN ATHB-14"/>
    <property type="match status" value="1"/>
</dbReference>
<dbReference type="InterPro" id="IPR044830">
    <property type="entry name" value="HD-Zip_III"/>
</dbReference>
<dbReference type="InterPro" id="IPR013978">
    <property type="entry name" value="MEKHLA"/>
</dbReference>
<sequence>MNSDGAEDVIIAVNTTKNLISANNPAHSLSFLGGILCAKASMLLQNVPPAVLVRFLREHRSEWADFSVDAYSAASLKAGSYAYPGMRSMRFTGSQIIMPLGHTIEQEELLEVIRLEGHSFAQEDAFVSRDIHLLQICSGIDENAVGACSELVFAPIDEMFPDDAPLLPSGFRVIPLESKTKDAQEALTTNRTLDLTSSLEVGPVTNHASVDGSSCHLRSVLTIAFQFPFESNLQDNVATMARQYVRSVISSVQRVATAISPSGLNPALGPKLSAGSPEALTLAHWICQSYWQVLPQVSSCYHLGAELLRSDSVGGDSVLKHLWHHPDAILCCSLEALPVFIFANQAGLDMLETTLVALQDITLDKIFDESGHKALFTDFAKLMQQASFTWKYVLFLLIVCLDVCLKGFACLPAGICMSTMGRNVSYEQAVSWKVLAAEENTVHCIAFSFVNWSFL</sequence>
<dbReference type="Pfam" id="PF08670">
    <property type="entry name" value="MEKHLA"/>
    <property type="match status" value="2"/>
</dbReference>
<dbReference type="EMBL" id="JAAWWB010000017">
    <property type="protein sequence ID" value="KAG6762049.1"/>
    <property type="molecule type" value="Genomic_DNA"/>
</dbReference>
<gene>
    <name evidence="3" type="ORF">POTOM_032534</name>
</gene>
<evidence type="ECO:0000259" key="2">
    <source>
        <dbReference type="Pfam" id="PF08670"/>
    </source>
</evidence>
<evidence type="ECO:0000256" key="1">
    <source>
        <dbReference type="ARBA" id="ARBA00023242"/>
    </source>
</evidence>
<evidence type="ECO:0000313" key="3">
    <source>
        <dbReference type="EMBL" id="KAG6762049.1"/>
    </source>
</evidence>
<dbReference type="OrthoDB" id="1926915at2759"/>
<feature type="domain" description="MEKHLA" evidence="2">
    <location>
        <begin position="281"/>
        <end position="386"/>
    </location>
</feature>
<dbReference type="GO" id="GO:0003700">
    <property type="term" value="F:DNA-binding transcription factor activity"/>
    <property type="evidence" value="ECO:0007669"/>
    <property type="project" value="InterPro"/>
</dbReference>
<accession>A0A8X8CQD9</accession>
<dbReference type="PANTHER" id="PTHR45950:SF10">
    <property type="entry name" value="HOMEOBOX-LEUCINE ZIPPER PROTEIN REVOLUTA"/>
    <property type="match status" value="1"/>
</dbReference>
<feature type="domain" description="MEKHLA" evidence="2">
    <location>
        <begin position="404"/>
        <end position="454"/>
    </location>
</feature>
<reference evidence="3" key="1">
    <citation type="journal article" date="2020" name="bioRxiv">
        <title>Hybrid origin of Populus tomentosa Carr. identified through genome sequencing and phylogenomic analysis.</title>
        <authorList>
            <person name="An X."/>
            <person name="Gao K."/>
            <person name="Chen Z."/>
            <person name="Li J."/>
            <person name="Yang X."/>
            <person name="Yang X."/>
            <person name="Zhou J."/>
            <person name="Guo T."/>
            <person name="Zhao T."/>
            <person name="Huang S."/>
            <person name="Miao D."/>
            <person name="Khan W.U."/>
            <person name="Rao P."/>
            <person name="Ye M."/>
            <person name="Lei B."/>
            <person name="Liao W."/>
            <person name="Wang J."/>
            <person name="Ji L."/>
            <person name="Li Y."/>
            <person name="Guo B."/>
            <person name="Mustafa N.S."/>
            <person name="Li S."/>
            <person name="Yun Q."/>
            <person name="Keller S.R."/>
            <person name="Mao J."/>
            <person name="Zhang R."/>
            <person name="Strauss S.H."/>
        </authorList>
    </citation>
    <scope>NUCLEOTIDE SEQUENCE</scope>
    <source>
        <strain evidence="3">GM15</strain>
        <tissue evidence="3">Leaf</tissue>
    </source>
</reference>
<protein>
    <recommendedName>
        <fullName evidence="2">MEKHLA domain-containing protein</fullName>
    </recommendedName>
</protein>
<comment type="caution">
    <text evidence="3">The sequence shown here is derived from an EMBL/GenBank/DDBJ whole genome shotgun (WGS) entry which is preliminary data.</text>
</comment>